<evidence type="ECO:0000256" key="1">
    <source>
        <dbReference type="SAM" id="MobiDB-lite"/>
    </source>
</evidence>
<dbReference type="EMBL" id="CADEAL010003090">
    <property type="protein sequence ID" value="CAB1443399.1"/>
    <property type="molecule type" value="Genomic_DNA"/>
</dbReference>
<protein>
    <submittedName>
        <fullName evidence="2">Uncharacterized protein</fullName>
    </submittedName>
</protein>
<evidence type="ECO:0000313" key="2">
    <source>
        <dbReference type="EMBL" id="CAB1443399.1"/>
    </source>
</evidence>
<gene>
    <name evidence="2" type="ORF">PLEPLA_LOCUS31115</name>
</gene>
<organism evidence="2 3">
    <name type="scientific">Pleuronectes platessa</name>
    <name type="common">European plaice</name>
    <dbReference type="NCBI Taxonomy" id="8262"/>
    <lineage>
        <taxon>Eukaryota</taxon>
        <taxon>Metazoa</taxon>
        <taxon>Chordata</taxon>
        <taxon>Craniata</taxon>
        <taxon>Vertebrata</taxon>
        <taxon>Euteleostomi</taxon>
        <taxon>Actinopterygii</taxon>
        <taxon>Neopterygii</taxon>
        <taxon>Teleostei</taxon>
        <taxon>Neoteleostei</taxon>
        <taxon>Acanthomorphata</taxon>
        <taxon>Carangaria</taxon>
        <taxon>Pleuronectiformes</taxon>
        <taxon>Pleuronectoidei</taxon>
        <taxon>Pleuronectidae</taxon>
        <taxon>Pleuronectes</taxon>
    </lineage>
</organism>
<evidence type="ECO:0000313" key="3">
    <source>
        <dbReference type="Proteomes" id="UP001153269"/>
    </source>
</evidence>
<comment type="caution">
    <text evidence="2">The sequence shown here is derived from an EMBL/GenBank/DDBJ whole genome shotgun (WGS) entry which is preliminary data.</text>
</comment>
<name>A0A9N7YYP1_PLEPL</name>
<feature type="region of interest" description="Disordered" evidence="1">
    <location>
        <begin position="117"/>
        <end position="170"/>
    </location>
</feature>
<sequence length="170" mass="18201">MAERREGAHRFRADFSILFGPEANNFTSQSPFGMRCVISESSQWICEQTIQPSNRSGGARGGRDSEPPPLRRPRIHKVTSDGGSVSVRGFAHYSRTLSSPTRATLVNCRLYLPSGKSTTTSPRRGCGGARYADTSDGLSGATPRSAHLQELDASCSGTPGDMGARSPRGL</sequence>
<dbReference type="Proteomes" id="UP001153269">
    <property type="component" value="Unassembled WGS sequence"/>
</dbReference>
<proteinExistence type="predicted"/>
<accession>A0A9N7YYP1</accession>
<reference evidence="2" key="1">
    <citation type="submission" date="2020-03" db="EMBL/GenBank/DDBJ databases">
        <authorList>
            <person name="Weist P."/>
        </authorList>
    </citation>
    <scope>NUCLEOTIDE SEQUENCE</scope>
</reference>
<dbReference type="AlphaFoldDB" id="A0A9N7YYP1"/>
<keyword evidence="3" id="KW-1185">Reference proteome</keyword>
<feature type="region of interest" description="Disordered" evidence="1">
    <location>
        <begin position="50"/>
        <end position="83"/>
    </location>
</feature>